<evidence type="ECO:0000313" key="8">
    <source>
        <dbReference type="EMBL" id="KAF2496133.1"/>
    </source>
</evidence>
<dbReference type="AlphaFoldDB" id="A0A6A6QWS7"/>
<feature type="transmembrane region" description="Helical" evidence="6">
    <location>
        <begin position="186"/>
        <end position="207"/>
    </location>
</feature>
<feature type="transmembrane region" description="Helical" evidence="6">
    <location>
        <begin position="347"/>
        <end position="365"/>
    </location>
</feature>
<feature type="transmembrane region" description="Helical" evidence="6">
    <location>
        <begin position="294"/>
        <end position="312"/>
    </location>
</feature>
<feature type="compositionally biased region" description="Polar residues" evidence="5">
    <location>
        <begin position="1"/>
        <end position="10"/>
    </location>
</feature>
<dbReference type="InterPro" id="IPR037185">
    <property type="entry name" value="EmrE-like"/>
</dbReference>
<dbReference type="Proteomes" id="UP000799750">
    <property type="component" value="Unassembled WGS sequence"/>
</dbReference>
<proteinExistence type="predicted"/>
<dbReference type="PANTHER" id="PTHR22911">
    <property type="entry name" value="ACYL-MALONYL CONDENSING ENZYME-RELATED"/>
    <property type="match status" value="1"/>
</dbReference>
<comment type="subcellular location">
    <subcellularLocation>
        <location evidence="1">Membrane</location>
        <topology evidence="1">Multi-pass membrane protein</topology>
    </subcellularLocation>
</comment>
<gene>
    <name evidence="8" type="ORF">BU16DRAFT_538720</name>
</gene>
<dbReference type="PANTHER" id="PTHR22911:SF6">
    <property type="entry name" value="SOLUTE CARRIER FAMILY 35 MEMBER G1"/>
    <property type="match status" value="1"/>
</dbReference>
<feature type="transmembrane region" description="Helical" evidence="6">
    <location>
        <begin position="152"/>
        <end position="179"/>
    </location>
</feature>
<dbReference type="EMBL" id="MU004188">
    <property type="protein sequence ID" value="KAF2496133.1"/>
    <property type="molecule type" value="Genomic_DNA"/>
</dbReference>
<evidence type="ECO:0000256" key="4">
    <source>
        <dbReference type="ARBA" id="ARBA00023136"/>
    </source>
</evidence>
<evidence type="ECO:0000259" key="7">
    <source>
        <dbReference type="Pfam" id="PF00892"/>
    </source>
</evidence>
<dbReference type="InterPro" id="IPR000620">
    <property type="entry name" value="EamA_dom"/>
</dbReference>
<feature type="domain" description="EamA" evidence="7">
    <location>
        <begin position="234"/>
        <end position="362"/>
    </location>
</feature>
<evidence type="ECO:0000313" key="9">
    <source>
        <dbReference type="Proteomes" id="UP000799750"/>
    </source>
</evidence>
<feature type="transmembrane region" description="Helical" evidence="6">
    <location>
        <begin position="73"/>
        <end position="91"/>
    </location>
</feature>
<feature type="transmembrane region" description="Helical" evidence="6">
    <location>
        <begin position="324"/>
        <end position="341"/>
    </location>
</feature>
<feature type="region of interest" description="Disordered" evidence="5">
    <location>
        <begin position="1"/>
        <end position="25"/>
    </location>
</feature>
<dbReference type="OrthoDB" id="306876at2759"/>
<protein>
    <recommendedName>
        <fullName evidence="7">EamA domain-containing protein</fullName>
    </recommendedName>
</protein>
<keyword evidence="2 6" id="KW-0812">Transmembrane</keyword>
<feature type="transmembrane region" description="Helical" evidence="6">
    <location>
        <begin position="112"/>
        <end position="132"/>
    </location>
</feature>
<evidence type="ECO:0000256" key="1">
    <source>
        <dbReference type="ARBA" id="ARBA00004141"/>
    </source>
</evidence>
<keyword evidence="3 6" id="KW-1133">Transmembrane helix</keyword>
<organism evidence="8 9">
    <name type="scientific">Lophium mytilinum</name>
    <dbReference type="NCBI Taxonomy" id="390894"/>
    <lineage>
        <taxon>Eukaryota</taxon>
        <taxon>Fungi</taxon>
        <taxon>Dikarya</taxon>
        <taxon>Ascomycota</taxon>
        <taxon>Pezizomycotina</taxon>
        <taxon>Dothideomycetes</taxon>
        <taxon>Pleosporomycetidae</taxon>
        <taxon>Mytilinidiales</taxon>
        <taxon>Mytilinidiaceae</taxon>
        <taxon>Lophium</taxon>
    </lineage>
</organism>
<accession>A0A6A6QWS7</accession>
<feature type="transmembrane region" description="Helical" evidence="6">
    <location>
        <begin position="260"/>
        <end position="282"/>
    </location>
</feature>
<sequence length="407" mass="44118">MPISHPQPQDAQDEGPDETLTSGQPTRERAWRRVYHNNKGVFLILLAQVAGSSMDAIARFLQLGDGGMHPFQIIVARMSVTFVLSSMYMWLTKVHDFPLGKKSVRGLLVLRALFGFFGLWCLYCKIPLFHIIPYSYRNGGRLLKVSLDSVHYLPLAEATVFRFLVPIVTAWACSLLLGAVFSWKDLCAGVLALVGVVIIAHPAALFGDKANSTNMGNPVDEVTTTQRLIAIAISVLGVLGASGAYTMIRVIGDRAHALVSVNYFAFVSTVGSTLILLITPNIGFVKPQGPREWALLSLLGVLGFILQFLLTAGLQLDKSSKATSILYTQVVFALLFDWSIWGVLPGMSSFVGGAIVIASTLWSALQKPQKAVKDTPKTAAVDEETALLGAQIEDVEEAAQRRASTAT</sequence>
<keyword evidence="9" id="KW-1185">Reference proteome</keyword>
<evidence type="ECO:0000256" key="2">
    <source>
        <dbReference type="ARBA" id="ARBA00022692"/>
    </source>
</evidence>
<name>A0A6A6QWS7_9PEZI</name>
<dbReference type="Pfam" id="PF00892">
    <property type="entry name" value="EamA"/>
    <property type="match status" value="1"/>
</dbReference>
<evidence type="ECO:0000256" key="6">
    <source>
        <dbReference type="SAM" id="Phobius"/>
    </source>
</evidence>
<feature type="transmembrane region" description="Helical" evidence="6">
    <location>
        <begin position="227"/>
        <end position="248"/>
    </location>
</feature>
<keyword evidence="4 6" id="KW-0472">Membrane</keyword>
<feature type="transmembrane region" description="Helical" evidence="6">
    <location>
        <begin position="41"/>
        <end position="61"/>
    </location>
</feature>
<reference evidence="8" key="1">
    <citation type="journal article" date="2020" name="Stud. Mycol.">
        <title>101 Dothideomycetes genomes: a test case for predicting lifestyles and emergence of pathogens.</title>
        <authorList>
            <person name="Haridas S."/>
            <person name="Albert R."/>
            <person name="Binder M."/>
            <person name="Bloem J."/>
            <person name="Labutti K."/>
            <person name="Salamov A."/>
            <person name="Andreopoulos B."/>
            <person name="Baker S."/>
            <person name="Barry K."/>
            <person name="Bills G."/>
            <person name="Bluhm B."/>
            <person name="Cannon C."/>
            <person name="Castanera R."/>
            <person name="Culley D."/>
            <person name="Daum C."/>
            <person name="Ezra D."/>
            <person name="Gonzalez J."/>
            <person name="Henrissat B."/>
            <person name="Kuo A."/>
            <person name="Liang C."/>
            <person name="Lipzen A."/>
            <person name="Lutzoni F."/>
            <person name="Magnuson J."/>
            <person name="Mondo S."/>
            <person name="Nolan M."/>
            <person name="Ohm R."/>
            <person name="Pangilinan J."/>
            <person name="Park H.-J."/>
            <person name="Ramirez L."/>
            <person name="Alfaro M."/>
            <person name="Sun H."/>
            <person name="Tritt A."/>
            <person name="Yoshinaga Y."/>
            <person name="Zwiers L.-H."/>
            <person name="Turgeon B."/>
            <person name="Goodwin S."/>
            <person name="Spatafora J."/>
            <person name="Crous P."/>
            <person name="Grigoriev I."/>
        </authorList>
    </citation>
    <scope>NUCLEOTIDE SEQUENCE</scope>
    <source>
        <strain evidence="8">CBS 269.34</strain>
    </source>
</reference>
<evidence type="ECO:0000256" key="3">
    <source>
        <dbReference type="ARBA" id="ARBA00022989"/>
    </source>
</evidence>
<dbReference type="GO" id="GO:0016020">
    <property type="term" value="C:membrane"/>
    <property type="evidence" value="ECO:0007669"/>
    <property type="project" value="UniProtKB-SubCell"/>
</dbReference>
<dbReference type="SUPFAM" id="SSF103481">
    <property type="entry name" value="Multidrug resistance efflux transporter EmrE"/>
    <property type="match status" value="2"/>
</dbReference>
<evidence type="ECO:0000256" key="5">
    <source>
        <dbReference type="SAM" id="MobiDB-lite"/>
    </source>
</evidence>